<accession>A0A4Y8Q769</accession>
<keyword evidence="3" id="KW-1185">Reference proteome</keyword>
<comment type="caution">
    <text evidence="2">The sequence shown here is derived from an EMBL/GenBank/DDBJ whole genome shotgun (WGS) entry which is preliminary data.</text>
</comment>
<keyword evidence="1" id="KW-0732">Signal</keyword>
<evidence type="ECO:0000313" key="3">
    <source>
        <dbReference type="Proteomes" id="UP000298246"/>
    </source>
</evidence>
<gene>
    <name evidence="2" type="ORF">B5M42_05890</name>
</gene>
<sequence>MKRLLGRSALLIASAGLAVLPLSTAAFAEQMGVYISDSVYFSLDQVTLSGNTDSASLRFALQLNNGSGSAVDFNRYGVKVVDPSGVAYKAKLTEKAGARVKAHQAQSYKFSADVPAGVDASKLTVDVFEWSTSASGYMKEVGALSVGAAMESSGGAEQTAVLNMKDIDTTLTDDTLISAELGNSYRVYKDGVWMVYTDLTLENLGTISYKLPDALEYHLQAPGGLLYGAIVTGSGVPTLLPGARQQVTLQASVPASLSTDGLALVFSPKGQAKTTTLASLGIGGSFAKAKVGEAAAYPREDAQGLTVAASWASANKLSDGLHVQANVTLSNSGSDIVALPALSAEFQALRGALAVGASDGSAHPAYLAPGESATYRFSGIVPAGVSTDALQLVVLESAAAQAADAGAGAAAGKGSALPVLVAGLAGVGSNAEATAYDAAKPYTLGSPLPLSGSNAVDSNLEVALEDLHMHKNDDYGYNTVIAKYKVTNKGTTAIDVPNLATELSSGSGYTYAGTRQALAVKQLLPNTSYVVSYSYMMSSSDTGEKLALGVYDADHLSLGAFQVALQQEPENGPFSFYPFDVTFNDYAASWTYNSGGFIYRLRLNLSLERKDAVIVDSAFSKMTFDLVDPFGEVLSTTSVPFSGSGKLIDGEQIVTFSSIKGDQVQSGLSVRVYEEITTADGPVKRLIKTMPL</sequence>
<dbReference type="AlphaFoldDB" id="A0A4Y8Q769"/>
<evidence type="ECO:0000313" key="2">
    <source>
        <dbReference type="EMBL" id="TFE90199.1"/>
    </source>
</evidence>
<organism evidence="2 3">
    <name type="scientific">Paenibacillus athensensis</name>
    <dbReference type="NCBI Taxonomy" id="1967502"/>
    <lineage>
        <taxon>Bacteria</taxon>
        <taxon>Bacillati</taxon>
        <taxon>Bacillota</taxon>
        <taxon>Bacilli</taxon>
        <taxon>Bacillales</taxon>
        <taxon>Paenibacillaceae</taxon>
        <taxon>Paenibacillus</taxon>
    </lineage>
</organism>
<feature type="signal peptide" evidence="1">
    <location>
        <begin position="1"/>
        <end position="28"/>
    </location>
</feature>
<proteinExistence type="predicted"/>
<dbReference type="Proteomes" id="UP000298246">
    <property type="component" value="Unassembled WGS sequence"/>
</dbReference>
<evidence type="ECO:0000256" key="1">
    <source>
        <dbReference type="SAM" id="SignalP"/>
    </source>
</evidence>
<feature type="chain" id="PRO_5021465884" evidence="1">
    <location>
        <begin position="29"/>
        <end position="692"/>
    </location>
</feature>
<dbReference type="EMBL" id="MYFO01000005">
    <property type="protein sequence ID" value="TFE90199.1"/>
    <property type="molecule type" value="Genomic_DNA"/>
</dbReference>
<name>A0A4Y8Q769_9BACL</name>
<protein>
    <submittedName>
        <fullName evidence="2">Uncharacterized protein</fullName>
    </submittedName>
</protein>
<reference evidence="2 3" key="1">
    <citation type="submission" date="2017-03" db="EMBL/GenBank/DDBJ databases">
        <title>Isolation of Levoglucosan Utilizing Bacteria.</title>
        <authorList>
            <person name="Arya A.S."/>
        </authorList>
    </citation>
    <scope>NUCLEOTIDE SEQUENCE [LARGE SCALE GENOMIC DNA]</scope>
    <source>
        <strain evidence="2 3">MEC069</strain>
    </source>
</reference>